<sequence>MKNVLIDLKAKPSIRGGIDSDLTQKVCREGSKIAESIVRKNELSEETVNYLKPKDCHAPRLSDLPKTHKDGVPMRGIVSMIGSPFEKVSRSLIPILRVIQGRSGLYIKKSRELKESKELAVREKRGSCELRCKEPVSAYI</sequence>
<evidence type="ECO:0000313" key="1">
    <source>
        <dbReference type="EMBL" id="CAB3990645.1"/>
    </source>
</evidence>
<dbReference type="OrthoDB" id="8067420at2759"/>
<dbReference type="EMBL" id="CACRXK020001697">
    <property type="protein sequence ID" value="CAB3990645.1"/>
    <property type="molecule type" value="Genomic_DNA"/>
</dbReference>
<organism evidence="1 2">
    <name type="scientific">Paramuricea clavata</name>
    <name type="common">Red gorgonian</name>
    <name type="synonym">Violescent sea-whip</name>
    <dbReference type="NCBI Taxonomy" id="317549"/>
    <lineage>
        <taxon>Eukaryota</taxon>
        <taxon>Metazoa</taxon>
        <taxon>Cnidaria</taxon>
        <taxon>Anthozoa</taxon>
        <taxon>Octocorallia</taxon>
        <taxon>Malacalcyonacea</taxon>
        <taxon>Plexauridae</taxon>
        <taxon>Paramuricea</taxon>
    </lineage>
</organism>
<dbReference type="Proteomes" id="UP001152795">
    <property type="component" value="Unassembled WGS sequence"/>
</dbReference>
<evidence type="ECO:0000313" key="2">
    <source>
        <dbReference type="Proteomes" id="UP001152795"/>
    </source>
</evidence>
<comment type="caution">
    <text evidence="1">The sequence shown here is derived from an EMBL/GenBank/DDBJ whole genome shotgun (WGS) entry which is preliminary data.</text>
</comment>
<reference evidence="1" key="1">
    <citation type="submission" date="2020-04" db="EMBL/GenBank/DDBJ databases">
        <authorList>
            <person name="Alioto T."/>
            <person name="Alioto T."/>
            <person name="Gomez Garrido J."/>
        </authorList>
    </citation>
    <scope>NUCLEOTIDE SEQUENCE</scope>
    <source>
        <strain evidence="1">A484AB</strain>
    </source>
</reference>
<keyword evidence="2" id="KW-1185">Reference proteome</keyword>
<accession>A0A7D9HV36</accession>
<dbReference type="AlphaFoldDB" id="A0A7D9HV36"/>
<proteinExistence type="predicted"/>
<name>A0A7D9HV36_PARCT</name>
<protein>
    <submittedName>
        <fullName evidence="1">Uncharacterized protein</fullName>
    </submittedName>
</protein>
<gene>
    <name evidence="1" type="ORF">PACLA_8A082803</name>
</gene>